<gene>
    <name evidence="1" type="ORF">COCHEDRAFT_1020600</name>
</gene>
<dbReference type="Proteomes" id="UP000016936">
    <property type="component" value="Unassembled WGS sequence"/>
</dbReference>
<dbReference type="AlphaFoldDB" id="M2V103"/>
<reference evidence="1 2" key="1">
    <citation type="journal article" date="2012" name="PLoS Pathog.">
        <title>Diverse lifestyles and strategies of plant pathogenesis encoded in the genomes of eighteen Dothideomycetes fungi.</title>
        <authorList>
            <person name="Ohm R.A."/>
            <person name="Feau N."/>
            <person name="Henrissat B."/>
            <person name="Schoch C.L."/>
            <person name="Horwitz B.A."/>
            <person name="Barry K.W."/>
            <person name="Condon B.J."/>
            <person name="Copeland A.C."/>
            <person name="Dhillon B."/>
            <person name="Glaser F."/>
            <person name="Hesse C.N."/>
            <person name="Kosti I."/>
            <person name="LaButti K."/>
            <person name="Lindquist E.A."/>
            <person name="Lucas S."/>
            <person name="Salamov A.A."/>
            <person name="Bradshaw R.E."/>
            <person name="Ciuffetti L."/>
            <person name="Hamelin R.C."/>
            <person name="Kema G.H.J."/>
            <person name="Lawrence C."/>
            <person name="Scott J.A."/>
            <person name="Spatafora J.W."/>
            <person name="Turgeon B.G."/>
            <person name="de Wit P.J.G.M."/>
            <person name="Zhong S."/>
            <person name="Goodwin S.B."/>
            <person name="Grigoriev I.V."/>
        </authorList>
    </citation>
    <scope>NUCLEOTIDE SEQUENCE [LARGE SCALE GENOMIC DNA]</scope>
    <source>
        <strain evidence="2">C5 / ATCC 48332 / race O</strain>
    </source>
</reference>
<accession>M2V103</accession>
<sequence length="58" mass="6497">MTMGLHGIQVAFLVRDDWGGLSVELNIRLKSTMPTAHEWPCVSEIVLDKKCCMLLHAT</sequence>
<reference evidence="2" key="2">
    <citation type="journal article" date="2013" name="PLoS Genet.">
        <title>Comparative genome structure, secondary metabolite, and effector coding capacity across Cochliobolus pathogens.</title>
        <authorList>
            <person name="Condon B.J."/>
            <person name="Leng Y."/>
            <person name="Wu D."/>
            <person name="Bushley K.E."/>
            <person name="Ohm R.A."/>
            <person name="Otillar R."/>
            <person name="Martin J."/>
            <person name="Schackwitz W."/>
            <person name="Grimwood J."/>
            <person name="MohdZainudin N."/>
            <person name="Xue C."/>
            <person name="Wang R."/>
            <person name="Manning V.A."/>
            <person name="Dhillon B."/>
            <person name="Tu Z.J."/>
            <person name="Steffenson B.J."/>
            <person name="Salamov A."/>
            <person name="Sun H."/>
            <person name="Lowry S."/>
            <person name="LaButti K."/>
            <person name="Han J."/>
            <person name="Copeland A."/>
            <person name="Lindquist E."/>
            <person name="Barry K."/>
            <person name="Schmutz J."/>
            <person name="Baker S.E."/>
            <person name="Ciuffetti L.M."/>
            <person name="Grigoriev I.V."/>
            <person name="Zhong S."/>
            <person name="Turgeon B.G."/>
        </authorList>
    </citation>
    <scope>NUCLEOTIDE SEQUENCE [LARGE SCALE GENOMIC DNA]</scope>
    <source>
        <strain evidence="2">C5 / ATCC 48332 / race O</strain>
    </source>
</reference>
<dbReference type="OrthoDB" id="10537184at2759"/>
<protein>
    <submittedName>
        <fullName evidence="1">Uncharacterized protein</fullName>
    </submittedName>
</protein>
<keyword evidence="2" id="KW-1185">Reference proteome</keyword>
<proteinExistence type="predicted"/>
<evidence type="ECO:0000313" key="2">
    <source>
        <dbReference type="Proteomes" id="UP000016936"/>
    </source>
</evidence>
<organism evidence="1 2">
    <name type="scientific">Cochliobolus heterostrophus (strain C5 / ATCC 48332 / race O)</name>
    <name type="common">Southern corn leaf blight fungus</name>
    <name type="synonym">Bipolaris maydis</name>
    <dbReference type="NCBI Taxonomy" id="701091"/>
    <lineage>
        <taxon>Eukaryota</taxon>
        <taxon>Fungi</taxon>
        <taxon>Dikarya</taxon>
        <taxon>Ascomycota</taxon>
        <taxon>Pezizomycotina</taxon>
        <taxon>Dothideomycetes</taxon>
        <taxon>Pleosporomycetidae</taxon>
        <taxon>Pleosporales</taxon>
        <taxon>Pleosporineae</taxon>
        <taxon>Pleosporaceae</taxon>
        <taxon>Bipolaris</taxon>
    </lineage>
</organism>
<name>M2V103_COCH5</name>
<evidence type="ECO:0000313" key="1">
    <source>
        <dbReference type="EMBL" id="EMD93647.1"/>
    </source>
</evidence>
<dbReference type="EMBL" id="KB445573">
    <property type="protein sequence ID" value="EMD93647.1"/>
    <property type="molecule type" value="Genomic_DNA"/>
</dbReference>
<dbReference type="HOGENOM" id="CLU_2978958_0_0_1"/>